<proteinExistence type="predicted"/>
<feature type="compositionally biased region" description="Basic and acidic residues" evidence="1">
    <location>
        <begin position="931"/>
        <end position="945"/>
    </location>
</feature>
<evidence type="ECO:0000256" key="1">
    <source>
        <dbReference type="SAM" id="MobiDB-lite"/>
    </source>
</evidence>
<feature type="region of interest" description="Disordered" evidence="1">
    <location>
        <begin position="35"/>
        <end position="94"/>
    </location>
</feature>
<feature type="region of interest" description="Disordered" evidence="1">
    <location>
        <begin position="626"/>
        <end position="686"/>
    </location>
</feature>
<feature type="compositionally biased region" description="Basic residues" evidence="1">
    <location>
        <begin position="173"/>
        <end position="186"/>
    </location>
</feature>
<feature type="compositionally biased region" description="Acidic residues" evidence="1">
    <location>
        <begin position="806"/>
        <end position="818"/>
    </location>
</feature>
<reference evidence="2" key="2">
    <citation type="submission" date="2023-01" db="EMBL/GenBank/DDBJ databases">
        <authorList>
            <person name="Petersen C."/>
        </authorList>
    </citation>
    <scope>NUCLEOTIDE SEQUENCE</scope>
    <source>
        <strain evidence="2">IBT 17514</strain>
    </source>
</reference>
<feature type="region of interest" description="Disordered" evidence="1">
    <location>
        <begin position="806"/>
        <end position="832"/>
    </location>
</feature>
<dbReference type="Pfam" id="PF20162">
    <property type="entry name" value="Etd1"/>
    <property type="match status" value="1"/>
</dbReference>
<keyword evidence="3" id="KW-1185">Reference proteome</keyword>
<organism evidence="2 3">
    <name type="scientific">Penicillium malachiteum</name>
    <dbReference type="NCBI Taxonomy" id="1324776"/>
    <lineage>
        <taxon>Eukaryota</taxon>
        <taxon>Fungi</taxon>
        <taxon>Dikarya</taxon>
        <taxon>Ascomycota</taxon>
        <taxon>Pezizomycotina</taxon>
        <taxon>Eurotiomycetes</taxon>
        <taxon>Eurotiomycetidae</taxon>
        <taxon>Eurotiales</taxon>
        <taxon>Aspergillaceae</taxon>
        <taxon>Penicillium</taxon>
    </lineage>
</organism>
<sequence length="1067" mass="117386">MDHISTLCALSTVGIATTGLALGRVERTKSSLLRRKTLPHNQVSPHPTEAPNKVRPQTSRSLRPKSAGTSWILREKPTDNRGSQDPQSHGPDLRKASLSFGAARMRRRGQTLTNPPLRIPENETTDPPPSRRPSTGWLRRLSTVSFQTESPSTNSPVTPSFNGSASPILPRPASRRSPNKLVKRTSQHSNVPLYVNTAESPNPGLRRPATSYQQSESRPFQSPLVTNFESEISERFLLDSPGFDEFGLHSQDEWKPYLSPKSTGFSEKLARKLPAAGTPMGSGVRRITSDRDTLPALVLATTIKAPNPQIQTEPPFTPVEFRNPFQNNGTDQLTPLPTPPPEKSRHKHSYSMSDAESKRIIVNTVTGSGDPILGRPRGGSLKRVKGRTFSIPRTELAKLEKATPGVSAPPPQRRNITDPSIFRQPQGVSPSGLPISSVGRDAQVGPRSVSQDYNIGLRRNRPLTSDAVALSTWQHSCRPSGPESNVYNTSLRRRPKRFSIAASDPSDPSSTVIGSDDTRVFTSSDEYETDMMTEYWDSIRTRRTSASGLKGLRIETMFDKAGANLSNEEVTTLAELLPHGSFASRIERDPPLFSGSLLPVAPLHLNLSDIAALPVAEDESQSSIGALTEDFDPPSQKHRTTDFSPSQKHPLSDYPPSQNRSLSEFHPSHSISHKNPLSESLSNPFKMNHSDDIDSRLSLDLSDPGSPIDDLRSLRSLREDSTVKMNIFDWSEQRESESEARPRTVHGKQQDINRGSRAACRKVPSAVHLRSQSVPVVGDATTTDSRQTSGKFGTWALGTKGVSEDWDSDFDFEDDENEAPPSQDTKTTDSECLSQTVAVPQAILERQASLRGQFGQVQELTLLVEELKRLRHQAGLLSLLDGPATELWKEAEGIINLATIDDDEHHHHRSSPPGSPSSLTFSFDDSDDEGNPTKKFNDGQKSDGLDALAHDTQKCTSALEQLSMHSPKSKSVLEFLHPSQRTESSTLPRVSHHARPQKLPFDTSSLRDLVVRAGVVTRALKEVIRKAEGVDAKPQDIVPSDPPFRRIFDQPSQDDLASFEAAMAEMH</sequence>
<accession>A0AAD6HIX3</accession>
<dbReference type="AlphaFoldDB" id="A0AAD6HIX3"/>
<gene>
    <name evidence="2" type="ORF">N7493_007102</name>
</gene>
<feature type="compositionally biased region" description="Polar residues" evidence="1">
    <location>
        <begin position="820"/>
        <end position="832"/>
    </location>
</feature>
<dbReference type="GO" id="GO:0005096">
    <property type="term" value="F:GTPase activator activity"/>
    <property type="evidence" value="ECO:0007669"/>
    <property type="project" value="InterPro"/>
</dbReference>
<dbReference type="GO" id="GO:1902412">
    <property type="term" value="P:regulation of mitotic cytokinesis"/>
    <property type="evidence" value="ECO:0007669"/>
    <property type="project" value="InterPro"/>
</dbReference>
<feature type="region of interest" description="Disordered" evidence="1">
    <location>
        <begin position="400"/>
        <end position="447"/>
    </location>
</feature>
<feature type="compositionally biased region" description="Polar residues" evidence="1">
    <location>
        <begin position="142"/>
        <end position="165"/>
    </location>
</feature>
<feature type="compositionally biased region" description="Basic and acidic residues" evidence="1">
    <location>
        <begin position="732"/>
        <end position="742"/>
    </location>
</feature>
<reference evidence="2" key="1">
    <citation type="journal article" date="2023" name="IMA Fungus">
        <title>Comparative genomic study of the Penicillium genus elucidates a diverse pangenome and 15 lateral gene transfer events.</title>
        <authorList>
            <person name="Petersen C."/>
            <person name="Sorensen T."/>
            <person name="Nielsen M.R."/>
            <person name="Sondergaard T.E."/>
            <person name="Sorensen J.L."/>
            <person name="Fitzpatrick D.A."/>
            <person name="Frisvad J.C."/>
            <person name="Nielsen K.L."/>
        </authorList>
    </citation>
    <scope>NUCLEOTIDE SEQUENCE</scope>
    <source>
        <strain evidence="2">IBT 17514</strain>
    </source>
</reference>
<evidence type="ECO:0000313" key="3">
    <source>
        <dbReference type="Proteomes" id="UP001215712"/>
    </source>
</evidence>
<feature type="region of interest" description="Disordered" evidence="1">
    <location>
        <begin position="308"/>
        <end position="354"/>
    </location>
</feature>
<feature type="compositionally biased region" description="Polar residues" evidence="1">
    <location>
        <begin position="642"/>
        <end position="662"/>
    </location>
</feature>
<feature type="compositionally biased region" description="Polar residues" evidence="1">
    <location>
        <begin position="210"/>
        <end position="221"/>
    </location>
</feature>
<comment type="caution">
    <text evidence="2">The sequence shown here is derived from an EMBL/GenBank/DDBJ whole genome shotgun (WGS) entry which is preliminary data.</text>
</comment>
<dbReference type="InterPro" id="IPR045342">
    <property type="entry name" value="Etd1"/>
</dbReference>
<name>A0AAD6HIX3_9EURO</name>
<feature type="region of interest" description="Disordered" evidence="1">
    <location>
        <begin position="904"/>
        <end position="945"/>
    </location>
</feature>
<dbReference type="Proteomes" id="UP001215712">
    <property type="component" value="Unassembled WGS sequence"/>
</dbReference>
<feature type="region of interest" description="Disordered" evidence="1">
    <location>
        <begin position="732"/>
        <end position="758"/>
    </location>
</feature>
<protein>
    <submittedName>
        <fullName evidence="2">Uncharacterized protein</fullName>
    </submittedName>
</protein>
<dbReference type="EMBL" id="JAQJAN010000010">
    <property type="protein sequence ID" value="KAJ5719524.1"/>
    <property type="molecule type" value="Genomic_DNA"/>
</dbReference>
<feature type="compositionally biased region" description="Polar residues" evidence="1">
    <location>
        <begin position="669"/>
        <end position="685"/>
    </location>
</feature>
<evidence type="ECO:0000313" key="2">
    <source>
        <dbReference type="EMBL" id="KAJ5719524.1"/>
    </source>
</evidence>
<feature type="region of interest" description="Disordered" evidence="1">
    <location>
        <begin position="107"/>
        <end position="221"/>
    </location>
</feature>